<evidence type="ECO:0000313" key="2">
    <source>
        <dbReference type="Proteomes" id="UP000887159"/>
    </source>
</evidence>
<comment type="caution">
    <text evidence="1">The sequence shown here is derived from an EMBL/GenBank/DDBJ whole genome shotgun (WGS) entry which is preliminary data.</text>
</comment>
<organism evidence="1 2">
    <name type="scientific">Trichonephila clavipes</name>
    <name type="common">Golden silk orbweaver</name>
    <name type="synonym">Nephila clavipes</name>
    <dbReference type="NCBI Taxonomy" id="2585209"/>
    <lineage>
        <taxon>Eukaryota</taxon>
        <taxon>Metazoa</taxon>
        <taxon>Ecdysozoa</taxon>
        <taxon>Arthropoda</taxon>
        <taxon>Chelicerata</taxon>
        <taxon>Arachnida</taxon>
        <taxon>Araneae</taxon>
        <taxon>Araneomorphae</taxon>
        <taxon>Entelegynae</taxon>
        <taxon>Araneoidea</taxon>
        <taxon>Nephilidae</taxon>
        <taxon>Trichonephila</taxon>
    </lineage>
</organism>
<name>A0A8X6WAI8_TRICX</name>
<dbReference type="Proteomes" id="UP000887159">
    <property type="component" value="Unassembled WGS sequence"/>
</dbReference>
<dbReference type="EMBL" id="BMAU01021398">
    <property type="protein sequence ID" value="GFY31432.1"/>
    <property type="molecule type" value="Genomic_DNA"/>
</dbReference>
<protein>
    <submittedName>
        <fullName evidence="1">Uncharacterized protein</fullName>
    </submittedName>
</protein>
<keyword evidence="2" id="KW-1185">Reference proteome</keyword>
<reference evidence="1" key="1">
    <citation type="submission" date="2020-08" db="EMBL/GenBank/DDBJ databases">
        <title>Multicomponent nature underlies the extraordinary mechanical properties of spider dragline silk.</title>
        <authorList>
            <person name="Kono N."/>
            <person name="Nakamura H."/>
            <person name="Mori M."/>
            <person name="Yoshida Y."/>
            <person name="Ohtoshi R."/>
            <person name="Malay A.D."/>
            <person name="Moran D.A.P."/>
            <person name="Tomita M."/>
            <person name="Numata K."/>
            <person name="Arakawa K."/>
        </authorList>
    </citation>
    <scope>NUCLEOTIDE SEQUENCE</scope>
</reference>
<accession>A0A8X6WAI8</accession>
<sequence length="70" mass="8437">MTCKELCDLTYSMEINRSYAAYYQPYEYVGRVQQYHVEKNSNSNLEHPIINLNFEMMNFRMDGRRISPTM</sequence>
<proteinExistence type="predicted"/>
<evidence type="ECO:0000313" key="1">
    <source>
        <dbReference type="EMBL" id="GFY31432.1"/>
    </source>
</evidence>
<gene>
    <name evidence="1" type="ORF">TNCV_4989911</name>
</gene>
<dbReference type="AlphaFoldDB" id="A0A8X6WAI8"/>